<evidence type="ECO:0000313" key="4">
    <source>
        <dbReference type="Proteomes" id="UP000556026"/>
    </source>
</evidence>
<dbReference type="AlphaFoldDB" id="A0A6V8MHT6"/>
<accession>A0A6V8MHT6</accession>
<keyword evidence="1" id="KW-0560">Oxidoreductase</keyword>
<dbReference type="EMBL" id="BLXX01000004">
    <property type="protein sequence ID" value="GFO59527.1"/>
    <property type="molecule type" value="Genomic_DNA"/>
</dbReference>
<sequence>MYKRKLGRQGLEVSALGLGCMGMSFAYGRSDDECSVRVLRRALELGINFWDSAELYGPFANEELLGRLLKEVPRGRVTIASKFAWRFGPRGEQLVLDSSPAQVRRALEGSLKRLGTDYIDLYYQHRLDPATPIEETVGALSELVAQGKIRYIGLCEVGPGTVRRAHAVHPLTAVQSEYSLWEREVKRKLFPTLRELGIGFVAYSPMGRGVLSGKIRSADDLDDTDWRRRNPRFQPENLSHNLSFVETVSELAAAHDVTPGQLALAWVLRQGSDVVPIPGTRHLRHLEENAQAALLRLSEPVWAALDAALATFQVAGERYPKEALQYIDSSE</sequence>
<gene>
    <name evidence="3" type="ORF">GMST_18520</name>
</gene>
<reference evidence="4" key="1">
    <citation type="submission" date="2020-06" db="EMBL/GenBank/DDBJ databases">
        <title>Draft genomic sequence of Geomonas sp. Red330.</title>
        <authorList>
            <person name="Itoh H."/>
            <person name="Zhenxing X."/>
            <person name="Ushijima N."/>
            <person name="Masuda Y."/>
            <person name="Shiratori Y."/>
            <person name="Senoo K."/>
        </authorList>
    </citation>
    <scope>NUCLEOTIDE SEQUENCE [LARGE SCALE GENOMIC DNA]</scope>
    <source>
        <strain evidence="4">Red330</strain>
    </source>
</reference>
<dbReference type="CDD" id="cd19076">
    <property type="entry name" value="AKR_AKR13A_13D"/>
    <property type="match status" value="1"/>
</dbReference>
<dbReference type="SUPFAM" id="SSF51430">
    <property type="entry name" value="NAD(P)-linked oxidoreductase"/>
    <property type="match status" value="1"/>
</dbReference>
<evidence type="ECO:0000313" key="3">
    <source>
        <dbReference type="EMBL" id="GFO59527.1"/>
    </source>
</evidence>
<dbReference type="GO" id="GO:0016491">
    <property type="term" value="F:oxidoreductase activity"/>
    <property type="evidence" value="ECO:0007669"/>
    <property type="project" value="UniProtKB-KW"/>
</dbReference>
<proteinExistence type="predicted"/>
<keyword evidence="4" id="KW-1185">Reference proteome</keyword>
<evidence type="ECO:0000259" key="2">
    <source>
        <dbReference type="Pfam" id="PF00248"/>
    </source>
</evidence>
<organism evidence="3 4">
    <name type="scientific">Geomonas silvestris</name>
    <dbReference type="NCBI Taxonomy" id="2740184"/>
    <lineage>
        <taxon>Bacteria</taxon>
        <taxon>Pseudomonadati</taxon>
        <taxon>Thermodesulfobacteriota</taxon>
        <taxon>Desulfuromonadia</taxon>
        <taxon>Geobacterales</taxon>
        <taxon>Geobacteraceae</taxon>
        <taxon>Geomonas</taxon>
    </lineage>
</organism>
<comment type="caution">
    <text evidence="3">The sequence shown here is derived from an EMBL/GenBank/DDBJ whole genome shotgun (WGS) entry which is preliminary data.</text>
</comment>
<dbReference type="InterPro" id="IPR023210">
    <property type="entry name" value="NADP_OxRdtase_dom"/>
</dbReference>
<dbReference type="Gene3D" id="3.20.20.100">
    <property type="entry name" value="NADP-dependent oxidoreductase domain"/>
    <property type="match status" value="1"/>
</dbReference>
<dbReference type="RefSeq" id="WP_183354349.1">
    <property type="nucleotide sequence ID" value="NZ_BLXX01000004.1"/>
</dbReference>
<dbReference type="GO" id="GO:0005737">
    <property type="term" value="C:cytoplasm"/>
    <property type="evidence" value="ECO:0007669"/>
    <property type="project" value="TreeGrafter"/>
</dbReference>
<protein>
    <submittedName>
        <fullName evidence="3">Aldo/keto reductase</fullName>
    </submittedName>
</protein>
<dbReference type="InterPro" id="IPR036812">
    <property type="entry name" value="NAD(P)_OxRdtase_dom_sf"/>
</dbReference>
<dbReference type="Proteomes" id="UP000556026">
    <property type="component" value="Unassembled WGS sequence"/>
</dbReference>
<dbReference type="Pfam" id="PF00248">
    <property type="entry name" value="Aldo_ket_red"/>
    <property type="match status" value="1"/>
</dbReference>
<feature type="domain" description="NADP-dependent oxidoreductase" evidence="2">
    <location>
        <begin position="16"/>
        <end position="308"/>
    </location>
</feature>
<dbReference type="InterPro" id="IPR050791">
    <property type="entry name" value="Aldo-Keto_reductase"/>
</dbReference>
<dbReference type="PANTHER" id="PTHR43625:SF40">
    <property type="entry name" value="ALDO-KETO REDUCTASE YAKC [NADP(+)]"/>
    <property type="match status" value="1"/>
</dbReference>
<dbReference type="PANTHER" id="PTHR43625">
    <property type="entry name" value="AFLATOXIN B1 ALDEHYDE REDUCTASE"/>
    <property type="match status" value="1"/>
</dbReference>
<evidence type="ECO:0000256" key="1">
    <source>
        <dbReference type="ARBA" id="ARBA00023002"/>
    </source>
</evidence>
<name>A0A6V8MHT6_9BACT</name>